<reference evidence="2" key="1">
    <citation type="submission" date="2021-02" db="EMBL/GenBank/DDBJ databases">
        <authorList>
            <person name="Nowell W R."/>
        </authorList>
    </citation>
    <scope>NUCLEOTIDE SEQUENCE</scope>
</reference>
<comment type="caution">
    <text evidence="2">The sequence shown here is derived from an EMBL/GenBank/DDBJ whole genome shotgun (WGS) entry which is preliminary data.</text>
</comment>
<gene>
    <name evidence="2" type="ORF">JYZ213_LOCUS46893</name>
</gene>
<evidence type="ECO:0000313" key="3">
    <source>
        <dbReference type="Proteomes" id="UP000663845"/>
    </source>
</evidence>
<dbReference type="AlphaFoldDB" id="A0A815XQU5"/>
<dbReference type="EMBL" id="CAJNOG010006618">
    <property type="protein sequence ID" value="CAF1561238.1"/>
    <property type="molecule type" value="Genomic_DNA"/>
</dbReference>
<evidence type="ECO:0000313" key="2">
    <source>
        <dbReference type="EMBL" id="CAF1561238.1"/>
    </source>
</evidence>
<evidence type="ECO:0000256" key="1">
    <source>
        <dbReference type="SAM" id="MobiDB-lite"/>
    </source>
</evidence>
<dbReference type="Proteomes" id="UP000663845">
    <property type="component" value="Unassembled WGS sequence"/>
</dbReference>
<name>A0A815XQU5_9BILA</name>
<feature type="region of interest" description="Disordered" evidence="1">
    <location>
        <begin position="1"/>
        <end position="29"/>
    </location>
</feature>
<accession>A0A815XQU5</accession>
<protein>
    <submittedName>
        <fullName evidence="2">Uncharacterized protein</fullName>
    </submittedName>
</protein>
<feature type="compositionally biased region" description="Polar residues" evidence="1">
    <location>
        <begin position="1"/>
        <end position="17"/>
    </location>
</feature>
<organism evidence="2 3">
    <name type="scientific">Adineta steineri</name>
    <dbReference type="NCBI Taxonomy" id="433720"/>
    <lineage>
        <taxon>Eukaryota</taxon>
        <taxon>Metazoa</taxon>
        <taxon>Spiralia</taxon>
        <taxon>Gnathifera</taxon>
        <taxon>Rotifera</taxon>
        <taxon>Eurotatoria</taxon>
        <taxon>Bdelloidea</taxon>
        <taxon>Adinetida</taxon>
        <taxon>Adinetidae</taxon>
        <taxon>Adineta</taxon>
    </lineage>
</organism>
<proteinExistence type="predicted"/>
<feature type="non-terminal residue" evidence="2">
    <location>
        <position position="29"/>
    </location>
</feature>
<sequence length="29" mass="3080">MTKASNEGTSPTDTKLFSSDPMHKVGPSE</sequence>